<keyword evidence="1" id="KW-1133">Transmembrane helix</keyword>
<evidence type="ECO:0000313" key="2">
    <source>
        <dbReference type="EMBL" id="CAG9319014.1"/>
    </source>
</evidence>
<sequence length="73" mass="9011">MKALECVGHGVSVHAKILNGLHWRCKQVMHSNFYFYFLLFYFFWYFYFLEFIFGNFNKFLKIFNWSTMVGDNR</sequence>
<reference evidence="2" key="1">
    <citation type="submission" date="2021-09" db="EMBL/GenBank/DDBJ databases">
        <authorList>
            <consortium name="AG Swart"/>
            <person name="Singh M."/>
            <person name="Singh A."/>
            <person name="Seah K."/>
            <person name="Emmerich C."/>
        </authorList>
    </citation>
    <scope>NUCLEOTIDE SEQUENCE</scope>
    <source>
        <strain evidence="2">ATCC30299</strain>
    </source>
</reference>
<comment type="caution">
    <text evidence="2">The sequence shown here is derived from an EMBL/GenBank/DDBJ whole genome shotgun (WGS) entry which is preliminary data.</text>
</comment>
<dbReference type="Proteomes" id="UP001162131">
    <property type="component" value="Unassembled WGS sequence"/>
</dbReference>
<accession>A0AAU9J0W3</accession>
<evidence type="ECO:0000256" key="1">
    <source>
        <dbReference type="SAM" id="Phobius"/>
    </source>
</evidence>
<keyword evidence="1" id="KW-0812">Transmembrane</keyword>
<proteinExistence type="predicted"/>
<protein>
    <submittedName>
        <fullName evidence="2">Uncharacterized protein</fullName>
    </submittedName>
</protein>
<name>A0AAU9J0W3_9CILI</name>
<evidence type="ECO:0000313" key="3">
    <source>
        <dbReference type="Proteomes" id="UP001162131"/>
    </source>
</evidence>
<gene>
    <name evidence="2" type="ORF">BSTOLATCC_MIC22522</name>
</gene>
<feature type="transmembrane region" description="Helical" evidence="1">
    <location>
        <begin position="33"/>
        <end position="53"/>
    </location>
</feature>
<dbReference type="AlphaFoldDB" id="A0AAU9J0W3"/>
<organism evidence="2 3">
    <name type="scientific">Blepharisma stoltei</name>
    <dbReference type="NCBI Taxonomy" id="1481888"/>
    <lineage>
        <taxon>Eukaryota</taxon>
        <taxon>Sar</taxon>
        <taxon>Alveolata</taxon>
        <taxon>Ciliophora</taxon>
        <taxon>Postciliodesmatophora</taxon>
        <taxon>Heterotrichea</taxon>
        <taxon>Heterotrichida</taxon>
        <taxon>Blepharismidae</taxon>
        <taxon>Blepharisma</taxon>
    </lineage>
</organism>
<keyword evidence="1" id="KW-0472">Membrane</keyword>
<dbReference type="EMBL" id="CAJZBQ010000021">
    <property type="protein sequence ID" value="CAG9319014.1"/>
    <property type="molecule type" value="Genomic_DNA"/>
</dbReference>
<keyword evidence="3" id="KW-1185">Reference proteome</keyword>